<proteinExistence type="predicted"/>
<protein>
    <recommendedName>
        <fullName evidence="4">DUF1492 domain-containing protein</fullName>
    </recommendedName>
</protein>
<evidence type="ECO:0000313" key="2">
    <source>
        <dbReference type="EMBL" id="AMB94911.1"/>
    </source>
</evidence>
<dbReference type="GeneID" id="92902457"/>
<dbReference type="Gene3D" id="1.20.140.160">
    <property type="match status" value="1"/>
</dbReference>
<keyword evidence="1" id="KW-0175">Coiled coil</keyword>
<accession>A0A109RDX5</accession>
<organism evidence="2 3">
    <name type="scientific">Aerococcus sanguinicola</name>
    <dbReference type="NCBI Taxonomy" id="119206"/>
    <lineage>
        <taxon>Bacteria</taxon>
        <taxon>Bacillati</taxon>
        <taxon>Bacillota</taxon>
        <taxon>Bacilli</taxon>
        <taxon>Lactobacillales</taxon>
        <taxon>Aerococcaceae</taxon>
        <taxon>Aerococcus</taxon>
    </lineage>
</organism>
<evidence type="ECO:0000313" key="3">
    <source>
        <dbReference type="Proteomes" id="UP000069912"/>
    </source>
</evidence>
<dbReference type="RefSeq" id="WP_067976457.1">
    <property type="nucleotide sequence ID" value="NZ_CAJHKM010000003.1"/>
</dbReference>
<evidence type="ECO:0000256" key="1">
    <source>
        <dbReference type="SAM" id="Coils"/>
    </source>
</evidence>
<dbReference type="SUPFAM" id="SSF88659">
    <property type="entry name" value="Sigma3 and sigma4 domains of RNA polymerase sigma factors"/>
    <property type="match status" value="1"/>
</dbReference>
<dbReference type="EMBL" id="CP014160">
    <property type="protein sequence ID" value="AMB94911.1"/>
    <property type="molecule type" value="Genomic_DNA"/>
</dbReference>
<dbReference type="KEGG" id="asan:AWM72_00005"/>
<dbReference type="Pfam" id="PF07374">
    <property type="entry name" value="DUF1492"/>
    <property type="match status" value="1"/>
</dbReference>
<keyword evidence="3" id="KW-1185">Reference proteome</keyword>
<dbReference type="InterPro" id="IPR013324">
    <property type="entry name" value="RNA_pol_sigma_r3/r4-like"/>
</dbReference>
<dbReference type="AlphaFoldDB" id="A0A109RDX5"/>
<name>A0A109RDX5_9LACT</name>
<reference evidence="2 3" key="1">
    <citation type="journal article" date="2016" name="Genome Announc.">
        <title>Complete Genome Sequences of Aerococcus christensenii CCUG 28831T, Aerococcus sanguinicola CCUG 43001T, Aerococcus urinae CCUG 36881T, Aerococcus urinaeequi CCUG 28094T, Aerococcus urinaehominis CCUG 42038 BT, and Aerococcus viridans CCUG 4311T.</title>
        <authorList>
            <person name="Carkaci D."/>
            <person name="Dargis R."/>
            <person name="Nielsen X.C."/>
            <person name="Skovgaard O."/>
            <person name="Fuursted K."/>
            <person name="Christensen J.J."/>
        </authorList>
    </citation>
    <scope>NUCLEOTIDE SEQUENCE [LARGE SCALE GENOMIC DNA]</scope>
    <source>
        <strain evidence="2 3">CCUG43001</strain>
    </source>
</reference>
<gene>
    <name evidence="2" type="ORF">AWM72_00005</name>
</gene>
<reference evidence="3" key="2">
    <citation type="submission" date="2016-01" db="EMBL/GenBank/DDBJ databases">
        <title>Six Aerococcus type strain genome sequencing and assembly using PacBio and Illumina Hiseq.</title>
        <authorList>
            <person name="Carkaci D."/>
            <person name="Dargis R."/>
            <person name="Nielsen X.C."/>
            <person name="Skovgaard O."/>
            <person name="Fuursted K."/>
            <person name="Christensen J.J."/>
        </authorList>
    </citation>
    <scope>NUCLEOTIDE SEQUENCE [LARGE SCALE GENOMIC DNA]</scope>
    <source>
        <strain evidence="3">CCUG43001</strain>
    </source>
</reference>
<dbReference type="InterPro" id="IPR010861">
    <property type="entry name" value="DUF1492"/>
</dbReference>
<feature type="coiled-coil region" evidence="1">
    <location>
        <begin position="50"/>
        <end position="77"/>
    </location>
</feature>
<evidence type="ECO:0008006" key="4">
    <source>
        <dbReference type="Google" id="ProtNLM"/>
    </source>
</evidence>
<dbReference type="Proteomes" id="UP000069912">
    <property type="component" value="Chromosome"/>
</dbReference>
<sequence length="138" mass="16618">MEIKDKLRRCRKIDEEISTLDRSRKTIYDTLLAATDYSSERVQASHRNHVDEKYTRLASLQEEIDQKIDELVDLKIDLFQLINTLDDSRYRNVLIDYYLNRKTWEEVAVNNHWTYRHTLRLHGQALQQLRAKEVTKCH</sequence>